<dbReference type="InterPro" id="IPR001099">
    <property type="entry name" value="Chalcone/stilbene_synt_N"/>
</dbReference>
<evidence type="ECO:0000256" key="4">
    <source>
        <dbReference type="PIRSR" id="PIRSR000451-1"/>
    </source>
</evidence>
<evidence type="ECO:0000313" key="8">
    <source>
        <dbReference type="EMBL" id="ABY47640.1"/>
    </source>
</evidence>
<dbReference type="Pfam" id="PF00195">
    <property type="entry name" value="Chal_sti_synt_N"/>
    <property type="match status" value="1"/>
</dbReference>
<dbReference type="PANTHER" id="PTHR11877:SF14">
    <property type="entry name" value="CHALCONE SYNTHASE"/>
    <property type="match status" value="1"/>
</dbReference>
<keyword evidence="3 5" id="KW-0012">Acyltransferase</keyword>
<dbReference type="Pfam" id="PF02797">
    <property type="entry name" value="Chal_sti_synt_C"/>
    <property type="match status" value="1"/>
</dbReference>
<dbReference type="FunFam" id="3.40.47.10:FF:000025">
    <property type="entry name" value="Chalcone synthase 2"/>
    <property type="match status" value="1"/>
</dbReference>
<protein>
    <submittedName>
        <fullName evidence="8">Type III polyketide synthase</fullName>
    </submittedName>
</protein>
<proteinExistence type="evidence at transcript level"/>
<comment type="similarity">
    <text evidence="1 5">Belongs to the thiolase-like superfamily. Chalcone/stilbene synthases family.</text>
</comment>
<evidence type="ECO:0000256" key="2">
    <source>
        <dbReference type="ARBA" id="ARBA00022679"/>
    </source>
</evidence>
<dbReference type="AlphaFoldDB" id="A9YWN4"/>
<evidence type="ECO:0000259" key="7">
    <source>
        <dbReference type="Pfam" id="PF02797"/>
    </source>
</evidence>
<dbReference type="PIRSF" id="PIRSF000451">
    <property type="entry name" value="PKS_III"/>
    <property type="match status" value="1"/>
</dbReference>
<dbReference type="BioCyc" id="MetaCyc:MONOMER-19220"/>
<evidence type="ECO:0000256" key="5">
    <source>
        <dbReference type="RuleBase" id="RU003633"/>
    </source>
</evidence>
<gene>
    <name evidence="8" type="primary">PKS2</name>
</gene>
<organism evidence="8">
    <name type="scientific">Polygonum cuspidatum</name>
    <name type="common">Japanese knotweed</name>
    <dbReference type="NCBI Taxonomy" id="83819"/>
    <lineage>
        <taxon>Eukaryota</taxon>
        <taxon>Viridiplantae</taxon>
        <taxon>Streptophyta</taxon>
        <taxon>Embryophyta</taxon>
        <taxon>Tracheophyta</taxon>
        <taxon>Spermatophyta</taxon>
        <taxon>Magnoliopsida</taxon>
        <taxon>eudicotyledons</taxon>
        <taxon>Gunneridae</taxon>
        <taxon>Pentapetalae</taxon>
        <taxon>Caryophyllales</taxon>
        <taxon>Polygonaceae</taxon>
        <taxon>Polygonoideae</taxon>
        <taxon>Polygoneae</taxon>
        <taxon>Polygonum</taxon>
    </lineage>
</organism>
<dbReference type="InterPro" id="IPR012328">
    <property type="entry name" value="Chalcone/stilbene_synt_C"/>
</dbReference>
<reference evidence="8" key="2">
    <citation type="submission" date="2008-07" db="EMBL/GenBank/DDBJ databases">
        <authorList>
            <person name="Ma L.-Q."/>
            <person name="Ye H.-C."/>
            <person name="Liu B.-Y."/>
            <person name="Wang H."/>
            <person name="Du Z.-G."/>
            <person name="Guo Y.-W."/>
            <person name="Li G.-F."/>
        </authorList>
    </citation>
    <scope>NUCLEOTIDE SEQUENCE</scope>
</reference>
<keyword evidence="2 5" id="KW-0808">Transferase</keyword>
<dbReference type="SUPFAM" id="SSF53901">
    <property type="entry name" value="Thiolase-like"/>
    <property type="match status" value="2"/>
</dbReference>
<dbReference type="FunFam" id="3.40.47.10:FF:000014">
    <property type="entry name" value="Chalcone synthase 1"/>
    <property type="match status" value="1"/>
</dbReference>
<dbReference type="EMBL" id="EU305678">
    <property type="protein sequence ID" value="ABY47641.1"/>
    <property type="molecule type" value="Genomic_DNA"/>
</dbReference>
<dbReference type="PANTHER" id="PTHR11877">
    <property type="entry name" value="HYDROXYMETHYLGLUTARYL-COA SYNTHASE"/>
    <property type="match status" value="1"/>
</dbReference>
<feature type="active site" description="Acyl-thioester intermediate" evidence="4">
    <location>
        <position position="162"/>
    </location>
</feature>
<accession>A9YWN4</accession>
<evidence type="ECO:0000313" key="9">
    <source>
        <dbReference type="EMBL" id="ABY47641.1"/>
    </source>
</evidence>
<dbReference type="InterPro" id="IPR016039">
    <property type="entry name" value="Thiolase-like"/>
</dbReference>
<dbReference type="GO" id="GO:0016747">
    <property type="term" value="F:acyltransferase activity, transferring groups other than amino-acyl groups"/>
    <property type="evidence" value="ECO:0007669"/>
    <property type="project" value="InterPro"/>
</dbReference>
<dbReference type="EMBL" id="EU305677">
    <property type="protein sequence ID" value="ABY47640.1"/>
    <property type="molecule type" value="mRNA"/>
</dbReference>
<evidence type="ECO:0000256" key="1">
    <source>
        <dbReference type="ARBA" id="ARBA00005531"/>
    </source>
</evidence>
<reference evidence="9" key="1">
    <citation type="submission" date="2007-11" db="EMBL/GenBank/DDBJ databases">
        <authorList>
            <person name="Ma L.-Q."/>
            <person name="Ye H.-C."/>
            <person name="Liu B.-Y."/>
            <person name="Wang H."/>
            <person name="Guo Y.-W."/>
            <person name="Li G.-F."/>
            <person name="Du Z.-G."/>
        </authorList>
    </citation>
    <scope>NUCLEOTIDE SEQUENCE</scope>
</reference>
<dbReference type="GO" id="GO:0030639">
    <property type="term" value="P:polyketide biosynthetic process"/>
    <property type="evidence" value="ECO:0007669"/>
    <property type="project" value="TreeGrafter"/>
</dbReference>
<feature type="domain" description="Chalcone/stilbene synthase N-terminal" evidence="6">
    <location>
        <begin position="10"/>
        <end position="226"/>
    </location>
</feature>
<reference evidence="8" key="3">
    <citation type="journal article" date="2009" name="Planta">
        <title>A novel type III polyketide synthase encoded by a three-intron gene from Polygonum cuspidatum.</title>
        <authorList>
            <person name="Ma L.Q."/>
            <person name="Pang X.B."/>
            <person name="Shen H.Y."/>
            <person name="Pu G.B."/>
            <person name="Wang H.H."/>
            <person name="Lei C.Y."/>
            <person name="Wang H."/>
            <person name="Li G.F."/>
            <person name="Liu B.Y."/>
            <person name="Ye H.C."/>
        </authorList>
    </citation>
    <scope>NUCLEOTIDE SEQUENCE</scope>
</reference>
<feature type="domain" description="Chalcone/stilbene synthase C-terminal" evidence="7">
    <location>
        <begin position="236"/>
        <end position="386"/>
    </location>
</feature>
<evidence type="ECO:0000256" key="3">
    <source>
        <dbReference type="ARBA" id="ARBA00023315"/>
    </source>
</evidence>
<name>A9YWN4_POLCS</name>
<dbReference type="InterPro" id="IPR011141">
    <property type="entry name" value="Polyketide_synthase_type-III"/>
</dbReference>
<sequence>MAASIEEIRKEQTPATVLAIGTANPPNCLYQADFPDYYFRITKSDHLTHLKQKFKRICENSRIEKRYFQLTEETIKENPNIGAYEAPSLNARHKIQVKGVAELGKEAALEAIKEWGQPKSKITHLIVCCLAGVDMPGTDYQLTKLLDLHPTVKRFMFYHLGCYAGGTVLRLAKDIAENNKGARVLIVCSEMTAICFRGPSETNISSMIGTSVLGDGAAAVIVGANPDLTVERPIFELVWTAQTIVPESDGAVEGHLLESGLSCHLSKTLPVLISNNIEACLSEAFTPLNISDWNSLFWITHPGGPAILDHVEAATGLNKEKLKATRQVLNDYGNMSSATVFFIMDKMRKRSLENGRATTGEGLEWGVLFGIGPGVTVETVVLRSVPIIH</sequence>
<dbReference type="CDD" id="cd00831">
    <property type="entry name" value="CHS_like"/>
    <property type="match status" value="1"/>
</dbReference>
<dbReference type="Gene3D" id="3.40.47.10">
    <property type="match status" value="2"/>
</dbReference>
<evidence type="ECO:0000259" key="6">
    <source>
        <dbReference type="Pfam" id="PF00195"/>
    </source>
</evidence>